<gene>
    <name evidence="8" type="ORF">G7B40_019710</name>
</gene>
<dbReference type="PANTHER" id="PTHR43065">
    <property type="entry name" value="SENSOR HISTIDINE KINASE"/>
    <property type="match status" value="1"/>
</dbReference>
<organism evidence="8 9">
    <name type="scientific">Aetokthonos hydrillicola Thurmond2011</name>
    <dbReference type="NCBI Taxonomy" id="2712845"/>
    <lineage>
        <taxon>Bacteria</taxon>
        <taxon>Bacillati</taxon>
        <taxon>Cyanobacteriota</taxon>
        <taxon>Cyanophyceae</taxon>
        <taxon>Nostocales</taxon>
        <taxon>Hapalosiphonaceae</taxon>
        <taxon>Aetokthonos</taxon>
    </lineage>
</organism>
<dbReference type="Gene3D" id="3.30.565.10">
    <property type="entry name" value="Histidine kinase-like ATPase, C-terminal domain"/>
    <property type="match status" value="1"/>
</dbReference>
<dbReference type="CDD" id="cd12912">
    <property type="entry name" value="PDC2_MCP_like"/>
    <property type="match status" value="1"/>
</dbReference>
<dbReference type="PANTHER" id="PTHR43065:SF50">
    <property type="entry name" value="HISTIDINE KINASE"/>
    <property type="match status" value="1"/>
</dbReference>
<evidence type="ECO:0000256" key="4">
    <source>
        <dbReference type="ARBA" id="ARBA00022777"/>
    </source>
</evidence>
<dbReference type="CDD" id="cd18773">
    <property type="entry name" value="PDC1_HK_sensor"/>
    <property type="match status" value="1"/>
</dbReference>
<evidence type="ECO:0000256" key="6">
    <source>
        <dbReference type="SAM" id="Phobius"/>
    </source>
</evidence>
<dbReference type="SUPFAM" id="SSF55874">
    <property type="entry name" value="ATPase domain of HSP90 chaperone/DNA topoisomerase II/histidine kinase"/>
    <property type="match status" value="1"/>
</dbReference>
<evidence type="ECO:0000256" key="2">
    <source>
        <dbReference type="ARBA" id="ARBA00012438"/>
    </source>
</evidence>
<keyword evidence="9" id="KW-1185">Reference proteome</keyword>
<sequence>MIRRFVKNWFTIWQNRQTHNKRSPVGHSQRRSRNLTTLLILINTTFFVAAIGIFSYLAVRSIVLRELQAKALLEVRQGRHDIDQWLANRKAEVYTIANTDIVRSLNWSAMEPYLRAEVSRIHDFFILAITYPDGSHYNTRIGKSDKNLKYRTDIKTALAGKNYISDPFWSIISKVNVVSIATPIRQTYDPASPPIAALNGNLRIERVKQVINKLQYGDGSYAFALNSTGHPIIHRDPALMSTPEKPAKSFLKSNDRHLAEIARRMVNKEEGIKLALVDGTWQYVAHVPLEEANWSVALIIPRENIESQLVPLNLLASILATLLVIAAIVAWRQILLTEQTKAQVLQLSTQEKILQQQAQELSQTLKQLQQAQIQLVHTEKMSSLGQLVAGVAHEINNPISFISGNLTYARQYTKDLLGLVQLYQQHYPDPSPQIQQEAKAIDINFLIEDLPKLQTSMEVGSERIKQIVLSLRNFSRLDEAEKKVVNIHEGIDSTLMILEHRLKAISSRPAIKVTKEYSDLPRVECYPGQLNQVFMNILTNAIDAIEESLVQKQAQSINPEILIRTKLTVDKHVLIGIADNGSGIPENHQQRLFDPFFTTKPIGKGTGLGLSISYKIITEKHQGKLQCVSSPGNGTEFFIEIPVG</sequence>
<feature type="transmembrane region" description="Helical" evidence="6">
    <location>
        <begin position="38"/>
        <end position="59"/>
    </location>
</feature>
<comment type="caution">
    <text evidence="8">The sequence shown here is derived from an EMBL/GenBank/DDBJ whole genome shotgun (WGS) entry which is preliminary data.</text>
</comment>
<dbReference type="PROSITE" id="PS50109">
    <property type="entry name" value="HIS_KIN"/>
    <property type="match status" value="1"/>
</dbReference>
<evidence type="ECO:0000256" key="3">
    <source>
        <dbReference type="ARBA" id="ARBA00022553"/>
    </source>
</evidence>
<keyword evidence="4 8" id="KW-0418">Kinase</keyword>
<proteinExistence type="predicted"/>
<dbReference type="AlphaFoldDB" id="A0AAP5I8S9"/>
<dbReference type="Pfam" id="PF02518">
    <property type="entry name" value="HATPase_c"/>
    <property type="match status" value="1"/>
</dbReference>
<evidence type="ECO:0000256" key="5">
    <source>
        <dbReference type="ARBA" id="ARBA00023012"/>
    </source>
</evidence>
<reference evidence="9" key="1">
    <citation type="journal article" date="2021" name="Science">
        <title>Hunting the eagle killer: A cyanobacterial neurotoxin causes vacuolar myelinopathy.</title>
        <authorList>
            <person name="Breinlinger S."/>
            <person name="Phillips T.J."/>
            <person name="Haram B.N."/>
            <person name="Mares J."/>
            <person name="Martinez Yerena J.A."/>
            <person name="Hrouzek P."/>
            <person name="Sobotka R."/>
            <person name="Henderson W.M."/>
            <person name="Schmieder P."/>
            <person name="Williams S.M."/>
            <person name="Lauderdale J.D."/>
            <person name="Wilde H.D."/>
            <person name="Gerrin W."/>
            <person name="Kust A."/>
            <person name="Washington J.W."/>
            <person name="Wagner C."/>
            <person name="Geier B."/>
            <person name="Liebeke M."/>
            <person name="Enke H."/>
            <person name="Niedermeyer T.H.J."/>
            <person name="Wilde S.B."/>
        </authorList>
    </citation>
    <scope>NUCLEOTIDE SEQUENCE [LARGE SCALE GENOMIC DNA]</scope>
    <source>
        <strain evidence="9">Thurmond2011</strain>
    </source>
</reference>
<keyword evidence="5" id="KW-0902">Two-component regulatory system</keyword>
<dbReference type="Gene3D" id="3.30.450.20">
    <property type="entry name" value="PAS domain"/>
    <property type="match status" value="2"/>
</dbReference>
<dbReference type="SUPFAM" id="SSF47384">
    <property type="entry name" value="Homodimeric domain of signal transducing histidine kinase"/>
    <property type="match status" value="1"/>
</dbReference>
<accession>A0AAP5I8S9</accession>
<dbReference type="SMART" id="SM00387">
    <property type="entry name" value="HATPase_c"/>
    <property type="match status" value="1"/>
</dbReference>
<dbReference type="CDD" id="cd00082">
    <property type="entry name" value="HisKA"/>
    <property type="match status" value="1"/>
</dbReference>
<evidence type="ECO:0000256" key="1">
    <source>
        <dbReference type="ARBA" id="ARBA00000085"/>
    </source>
</evidence>
<dbReference type="Gene3D" id="1.10.287.130">
    <property type="match status" value="1"/>
</dbReference>
<dbReference type="RefSeq" id="WP_208340163.1">
    <property type="nucleotide sequence ID" value="NZ_CAWQFN010000605.1"/>
</dbReference>
<name>A0AAP5I8S9_9CYAN</name>
<protein>
    <recommendedName>
        <fullName evidence="2">histidine kinase</fullName>
        <ecNumber evidence="2">2.7.13.3</ecNumber>
    </recommendedName>
</protein>
<dbReference type="InterPro" id="IPR036097">
    <property type="entry name" value="HisK_dim/P_sf"/>
</dbReference>
<dbReference type="PRINTS" id="PR00344">
    <property type="entry name" value="BCTRLSENSOR"/>
</dbReference>
<keyword evidence="6" id="KW-0472">Membrane</keyword>
<dbReference type="InterPro" id="IPR005467">
    <property type="entry name" value="His_kinase_dom"/>
</dbReference>
<dbReference type="Proteomes" id="UP000667802">
    <property type="component" value="Unassembled WGS sequence"/>
</dbReference>
<dbReference type="EMBL" id="JAALHA020000009">
    <property type="protein sequence ID" value="MDR9896774.1"/>
    <property type="molecule type" value="Genomic_DNA"/>
</dbReference>
<dbReference type="EC" id="2.7.13.3" evidence="2"/>
<evidence type="ECO:0000313" key="8">
    <source>
        <dbReference type="EMBL" id="MDR9896774.1"/>
    </source>
</evidence>
<dbReference type="InterPro" id="IPR004358">
    <property type="entry name" value="Sig_transdc_His_kin-like_C"/>
</dbReference>
<evidence type="ECO:0000259" key="7">
    <source>
        <dbReference type="PROSITE" id="PS50109"/>
    </source>
</evidence>
<keyword evidence="6" id="KW-0812">Transmembrane</keyword>
<dbReference type="InterPro" id="IPR003661">
    <property type="entry name" value="HisK_dim/P_dom"/>
</dbReference>
<dbReference type="InterPro" id="IPR003594">
    <property type="entry name" value="HATPase_dom"/>
</dbReference>
<keyword evidence="3" id="KW-0597">Phosphoprotein</keyword>
<dbReference type="GO" id="GO:0000155">
    <property type="term" value="F:phosphorelay sensor kinase activity"/>
    <property type="evidence" value="ECO:0007669"/>
    <property type="project" value="InterPro"/>
</dbReference>
<dbReference type="InterPro" id="IPR036890">
    <property type="entry name" value="HATPase_C_sf"/>
</dbReference>
<keyword evidence="6" id="KW-1133">Transmembrane helix</keyword>
<keyword evidence="4 8" id="KW-0808">Transferase</keyword>
<evidence type="ECO:0000313" key="9">
    <source>
        <dbReference type="Proteomes" id="UP000667802"/>
    </source>
</evidence>
<comment type="catalytic activity">
    <reaction evidence="1">
        <text>ATP + protein L-histidine = ADP + protein N-phospho-L-histidine.</text>
        <dbReference type="EC" id="2.7.13.3"/>
    </reaction>
</comment>
<feature type="domain" description="Histidine kinase" evidence="7">
    <location>
        <begin position="390"/>
        <end position="644"/>
    </location>
</feature>